<organism evidence="4 5">
    <name type="scientific">Geoglobus ahangari</name>
    <dbReference type="NCBI Taxonomy" id="113653"/>
    <lineage>
        <taxon>Archaea</taxon>
        <taxon>Methanobacteriati</taxon>
        <taxon>Methanobacteriota</taxon>
        <taxon>Archaeoglobi</taxon>
        <taxon>Archaeoglobales</taxon>
        <taxon>Archaeoglobaceae</taxon>
        <taxon>Geoglobus</taxon>
    </lineage>
</organism>
<feature type="active site" evidence="1">
    <location>
        <position position="18"/>
    </location>
</feature>
<dbReference type="STRING" id="113653.GAH_00984"/>
<protein>
    <recommendedName>
        <fullName evidence="1">acylphosphatase</fullName>
        <ecNumber evidence="1">3.6.1.7</ecNumber>
    </recommendedName>
</protein>
<dbReference type="SUPFAM" id="SSF54975">
    <property type="entry name" value="Acylphosphatase/BLUF domain-like"/>
    <property type="match status" value="1"/>
</dbReference>
<proteinExistence type="inferred from homology"/>
<dbReference type="Gene3D" id="3.30.70.100">
    <property type="match status" value="1"/>
</dbReference>
<dbReference type="Proteomes" id="UP000034723">
    <property type="component" value="Chromosome"/>
</dbReference>
<dbReference type="KEGG" id="gah:GAH_00984"/>
<dbReference type="Pfam" id="PF00708">
    <property type="entry name" value="Acylphosphatase"/>
    <property type="match status" value="1"/>
</dbReference>
<sequence>MKRLRIYVSGVVQGVGYRYFTRRKAQEMGVKGYVMNLPDGRVLVVAEGEEQKLDKFISSLKEGPKFANVKGLEIIEEEYTGEFDGFEIRY</sequence>
<keyword evidence="5" id="KW-1185">Reference proteome</keyword>
<evidence type="ECO:0000256" key="1">
    <source>
        <dbReference type="PROSITE-ProRule" id="PRU00520"/>
    </source>
</evidence>
<keyword evidence="1 4" id="KW-0378">Hydrolase</keyword>
<dbReference type="RefSeq" id="WP_048095021.1">
    <property type="nucleotide sequence ID" value="NZ_CP011267.1"/>
</dbReference>
<feature type="active site" evidence="1">
    <location>
        <position position="36"/>
    </location>
</feature>
<dbReference type="InterPro" id="IPR017968">
    <property type="entry name" value="Acylphosphatase_CS"/>
</dbReference>
<dbReference type="InterPro" id="IPR001792">
    <property type="entry name" value="Acylphosphatase-like_dom"/>
</dbReference>
<evidence type="ECO:0000259" key="3">
    <source>
        <dbReference type="PROSITE" id="PS51160"/>
    </source>
</evidence>
<comment type="similarity">
    <text evidence="2">Belongs to the acylphosphatase family.</text>
</comment>
<evidence type="ECO:0000256" key="2">
    <source>
        <dbReference type="RuleBase" id="RU004168"/>
    </source>
</evidence>
<dbReference type="InterPro" id="IPR020456">
    <property type="entry name" value="Acylphosphatase"/>
</dbReference>
<name>A0A0F7DBU3_9EURY</name>
<gene>
    <name evidence="4" type="ORF">GAH_00984</name>
</gene>
<feature type="domain" description="Acylphosphatase-like" evidence="3">
    <location>
        <begin position="3"/>
        <end position="90"/>
    </location>
</feature>
<reference evidence="4 5" key="1">
    <citation type="submission" date="2015-04" db="EMBL/GenBank/DDBJ databases">
        <title>The complete genome sequence of the hyperthermophilic, obligate iron-reducing archaeon Geoglobus ahangari strain 234T.</title>
        <authorList>
            <person name="Manzella M.P."/>
            <person name="Holmes D.E."/>
            <person name="Rocheleau J.M."/>
            <person name="Chung A."/>
            <person name="Reguera G."/>
            <person name="Kashefi K."/>
        </authorList>
    </citation>
    <scope>NUCLEOTIDE SEQUENCE [LARGE SCALE GENOMIC DNA]</scope>
    <source>
        <strain evidence="4 5">234</strain>
    </source>
</reference>
<comment type="catalytic activity">
    <reaction evidence="1">
        <text>an acyl phosphate + H2O = a carboxylate + phosphate + H(+)</text>
        <dbReference type="Rhea" id="RHEA:14965"/>
        <dbReference type="ChEBI" id="CHEBI:15377"/>
        <dbReference type="ChEBI" id="CHEBI:15378"/>
        <dbReference type="ChEBI" id="CHEBI:29067"/>
        <dbReference type="ChEBI" id="CHEBI:43474"/>
        <dbReference type="ChEBI" id="CHEBI:59918"/>
        <dbReference type="EC" id="3.6.1.7"/>
    </reaction>
</comment>
<dbReference type="PANTHER" id="PTHR47268:SF4">
    <property type="entry name" value="ACYLPHOSPHATASE"/>
    <property type="match status" value="1"/>
</dbReference>
<dbReference type="InterPro" id="IPR036046">
    <property type="entry name" value="Acylphosphatase-like_dom_sf"/>
</dbReference>
<dbReference type="PROSITE" id="PS51160">
    <property type="entry name" value="ACYLPHOSPHATASE_3"/>
    <property type="match status" value="1"/>
</dbReference>
<dbReference type="PROSITE" id="PS00151">
    <property type="entry name" value="ACYLPHOSPHATASE_2"/>
    <property type="match status" value="1"/>
</dbReference>
<dbReference type="InParanoid" id="A0A0F7DBU3"/>
<evidence type="ECO:0000313" key="5">
    <source>
        <dbReference type="Proteomes" id="UP000034723"/>
    </source>
</evidence>
<dbReference type="EC" id="3.6.1.7" evidence="1"/>
<dbReference type="HOGENOM" id="CLU_141932_2_1_2"/>
<dbReference type="EMBL" id="CP011267">
    <property type="protein sequence ID" value="AKG91691.1"/>
    <property type="molecule type" value="Genomic_DNA"/>
</dbReference>
<dbReference type="AlphaFoldDB" id="A0A0F7DBU3"/>
<dbReference type="GO" id="GO:0003998">
    <property type="term" value="F:acylphosphatase activity"/>
    <property type="evidence" value="ECO:0007669"/>
    <property type="project" value="UniProtKB-EC"/>
</dbReference>
<dbReference type="GeneID" id="24803561"/>
<evidence type="ECO:0000313" key="4">
    <source>
        <dbReference type="EMBL" id="AKG91691.1"/>
    </source>
</evidence>
<accession>A0A0F7DBU3</accession>
<dbReference type="OrthoDB" id="6643at2157"/>
<dbReference type="PANTHER" id="PTHR47268">
    <property type="entry name" value="ACYLPHOSPHATASE"/>
    <property type="match status" value="1"/>
</dbReference>